<reference evidence="1" key="1">
    <citation type="journal article" date="2014" name="Front. Microbiol.">
        <title>High frequency of phylogenetically diverse reductive dehalogenase-homologous genes in deep subseafloor sedimentary metagenomes.</title>
        <authorList>
            <person name="Kawai M."/>
            <person name="Futagami T."/>
            <person name="Toyoda A."/>
            <person name="Takaki Y."/>
            <person name="Nishi S."/>
            <person name="Hori S."/>
            <person name="Arai W."/>
            <person name="Tsubouchi T."/>
            <person name="Morono Y."/>
            <person name="Uchiyama I."/>
            <person name="Ito T."/>
            <person name="Fujiyama A."/>
            <person name="Inagaki F."/>
            <person name="Takami H."/>
        </authorList>
    </citation>
    <scope>NUCLEOTIDE SEQUENCE</scope>
    <source>
        <strain evidence="1">Expedition CK06-06</strain>
    </source>
</reference>
<sequence length="141" mass="16212">MTRAEFRVKDGSLHFHWDEVVPHDRRPLDADAAERFEEWAATYRDAQEKRDADERLLKLGHEMFDWLNGDQRWVELVCEAAQPPLIVEFAAPLHPNDSDKLFLCAPWELLAHAKDHLAADPNTLYCPVRRLGEAGEPVEAS</sequence>
<dbReference type="EMBL" id="BARS01033076">
    <property type="protein sequence ID" value="GAG21774.1"/>
    <property type="molecule type" value="Genomic_DNA"/>
</dbReference>
<name>X0VTL9_9ZZZZ</name>
<comment type="caution">
    <text evidence="1">The sequence shown here is derived from an EMBL/GenBank/DDBJ whole genome shotgun (WGS) entry which is preliminary data.</text>
</comment>
<gene>
    <name evidence="1" type="ORF">S01H1_51264</name>
</gene>
<protein>
    <submittedName>
        <fullName evidence="1">Uncharacterized protein</fullName>
    </submittedName>
</protein>
<dbReference type="AlphaFoldDB" id="X0VTL9"/>
<accession>X0VTL9</accession>
<organism evidence="1">
    <name type="scientific">marine sediment metagenome</name>
    <dbReference type="NCBI Taxonomy" id="412755"/>
    <lineage>
        <taxon>unclassified sequences</taxon>
        <taxon>metagenomes</taxon>
        <taxon>ecological metagenomes</taxon>
    </lineage>
</organism>
<proteinExistence type="predicted"/>
<feature type="non-terminal residue" evidence="1">
    <location>
        <position position="141"/>
    </location>
</feature>
<evidence type="ECO:0000313" key="1">
    <source>
        <dbReference type="EMBL" id="GAG21774.1"/>
    </source>
</evidence>